<keyword evidence="4" id="KW-1185">Reference proteome</keyword>
<feature type="transmembrane region" description="Helical" evidence="1">
    <location>
        <begin position="28"/>
        <end position="44"/>
    </location>
</feature>
<dbReference type="EMBL" id="LXQD01000215">
    <property type="protein sequence ID" value="RCJ32031.1"/>
    <property type="molecule type" value="Genomic_DNA"/>
</dbReference>
<dbReference type="InterPro" id="IPR002656">
    <property type="entry name" value="Acyl_transf_3_dom"/>
</dbReference>
<feature type="transmembrane region" description="Helical" evidence="1">
    <location>
        <begin position="137"/>
        <end position="158"/>
    </location>
</feature>
<keyword evidence="1" id="KW-1133">Transmembrane helix</keyword>
<dbReference type="Pfam" id="PF01757">
    <property type="entry name" value="Acyl_transf_3"/>
    <property type="match status" value="1"/>
</dbReference>
<feature type="transmembrane region" description="Helical" evidence="1">
    <location>
        <begin position="165"/>
        <end position="184"/>
    </location>
</feature>
<proteinExistence type="predicted"/>
<reference evidence="3" key="1">
    <citation type="submission" date="2016-04" db="EMBL/GenBank/DDBJ databases">
        <authorList>
            <person name="Tabuchi Yagui T.R."/>
        </authorList>
    </citation>
    <scope>NUCLEOTIDE SEQUENCE [LARGE SCALE GENOMIC DNA]</scope>
    <source>
        <strain evidence="3">NIES-26</strain>
    </source>
</reference>
<feature type="transmembrane region" description="Helical" evidence="1">
    <location>
        <begin position="241"/>
        <end position="262"/>
    </location>
</feature>
<feature type="domain" description="Acyltransferase 3" evidence="2">
    <location>
        <begin position="24"/>
        <end position="323"/>
    </location>
</feature>
<organism evidence="3 4">
    <name type="scientific">Nostoc minutum NIES-26</name>
    <dbReference type="NCBI Taxonomy" id="1844469"/>
    <lineage>
        <taxon>Bacteria</taxon>
        <taxon>Bacillati</taxon>
        <taxon>Cyanobacteriota</taxon>
        <taxon>Cyanophyceae</taxon>
        <taxon>Nostocales</taxon>
        <taxon>Nostocaceae</taxon>
        <taxon>Nostoc</taxon>
    </lineage>
</organism>
<evidence type="ECO:0000259" key="2">
    <source>
        <dbReference type="Pfam" id="PF01757"/>
    </source>
</evidence>
<evidence type="ECO:0000313" key="3">
    <source>
        <dbReference type="EMBL" id="RCJ32031.1"/>
    </source>
</evidence>
<name>A0A367R817_9NOSO</name>
<feature type="transmembrane region" description="Helical" evidence="1">
    <location>
        <begin position="274"/>
        <end position="299"/>
    </location>
</feature>
<feature type="transmembrane region" description="Helical" evidence="1">
    <location>
        <begin position="305"/>
        <end position="326"/>
    </location>
</feature>
<protein>
    <recommendedName>
        <fullName evidence="2">Acyltransferase 3 domain-containing protein</fullName>
    </recommendedName>
</protein>
<feature type="transmembrane region" description="Helical" evidence="1">
    <location>
        <begin position="56"/>
        <end position="79"/>
    </location>
</feature>
<feature type="transmembrane region" description="Helical" evidence="1">
    <location>
        <begin position="100"/>
        <end position="117"/>
    </location>
</feature>
<dbReference type="AlphaFoldDB" id="A0A367R817"/>
<comment type="caution">
    <text evidence="3">The sequence shown here is derived from an EMBL/GenBank/DDBJ whole genome shotgun (WGS) entry which is preliminary data.</text>
</comment>
<keyword evidence="1" id="KW-0812">Transmembrane</keyword>
<keyword evidence="1" id="KW-0472">Membrane</keyword>
<dbReference type="Proteomes" id="UP000252107">
    <property type="component" value="Unassembled WGS sequence"/>
</dbReference>
<accession>A0A367R817</accession>
<feature type="transmembrane region" description="Helical" evidence="1">
    <location>
        <begin position="218"/>
        <end position="235"/>
    </location>
</feature>
<evidence type="ECO:0000313" key="4">
    <source>
        <dbReference type="Proteomes" id="UP000252107"/>
    </source>
</evidence>
<evidence type="ECO:0000256" key="1">
    <source>
        <dbReference type="SAM" id="Phobius"/>
    </source>
</evidence>
<dbReference type="GO" id="GO:0016747">
    <property type="term" value="F:acyltransferase activity, transferring groups other than amino-acyl groups"/>
    <property type="evidence" value="ECO:0007669"/>
    <property type="project" value="InterPro"/>
</dbReference>
<feature type="transmembrane region" description="Helical" evidence="1">
    <location>
        <begin position="190"/>
        <end position="206"/>
    </location>
</feature>
<gene>
    <name evidence="3" type="ORF">A6770_19505</name>
</gene>
<sequence>MAESKILSSTNNSGIIPKKSERIPELDAIRAILILYIVGFWHLLQYSSIPSFYNNFITNFITHCVLGGFTFISAFLLGYRYEFNSFNDIKHFFIFRFFRIYPLFIATLSGFLLFKLIDQKTFIISAFLLNMILDVRLLTLWYVTMILLFYLFVPFLLYKYNAKKIIVFSTIGFLILTLLYWKTSLISPRLLYYSPIFVFGLIVSRAKKLQEMLANYKILTISLFILAIVFSLFHIRASLHWSINVLVIAFGIFASLPAIWALGKLSVTIFNQNIIKIVSYSSFCMYLTHRIILLGINYYKPTSPLLSYLYLLCVWLPLIVLISYFVQRYYDLAVKKIMPSKVST</sequence>